<dbReference type="PROSITE" id="PS50975">
    <property type="entry name" value="ATP_GRASP"/>
    <property type="match status" value="1"/>
</dbReference>
<dbReference type="Pfam" id="PF02785">
    <property type="entry name" value="Biotin_carb_C"/>
    <property type="match status" value="1"/>
</dbReference>
<dbReference type="AlphaFoldDB" id="A0A1I3N7D6"/>
<dbReference type="SUPFAM" id="SSF56059">
    <property type="entry name" value="Glutathione synthetase ATP-binding domain-like"/>
    <property type="match status" value="1"/>
</dbReference>
<reference evidence="9 10" key="1">
    <citation type="submission" date="2016-10" db="EMBL/GenBank/DDBJ databases">
        <authorList>
            <person name="de Groot N.N."/>
        </authorList>
    </citation>
    <scope>NUCLEOTIDE SEQUENCE [LARGE SCALE GENOMIC DNA]</scope>
    <source>
        <strain evidence="9 10">DSM 44778</strain>
    </source>
</reference>
<evidence type="ECO:0000313" key="9">
    <source>
        <dbReference type="EMBL" id="SFJ05168.1"/>
    </source>
</evidence>
<dbReference type="InterPro" id="IPR005479">
    <property type="entry name" value="CPAse_ATP-bd"/>
</dbReference>
<dbReference type="InterPro" id="IPR005482">
    <property type="entry name" value="Biotin_COase_C"/>
</dbReference>
<dbReference type="SMART" id="SM00878">
    <property type="entry name" value="Biotin_carb_C"/>
    <property type="match status" value="1"/>
</dbReference>
<dbReference type="InterPro" id="IPR011761">
    <property type="entry name" value="ATP-grasp"/>
</dbReference>
<organism evidence="9 10">
    <name type="scientific">Thermoflavimicrobium dichotomicum</name>
    <dbReference type="NCBI Taxonomy" id="46223"/>
    <lineage>
        <taxon>Bacteria</taxon>
        <taxon>Bacillati</taxon>
        <taxon>Bacillota</taxon>
        <taxon>Bacilli</taxon>
        <taxon>Bacillales</taxon>
        <taxon>Thermoactinomycetaceae</taxon>
        <taxon>Thermoflavimicrobium</taxon>
    </lineage>
</organism>
<keyword evidence="4 6" id="KW-0067">ATP-binding</keyword>
<dbReference type="SUPFAM" id="SSF51246">
    <property type="entry name" value="Rudiment single hybrid motif"/>
    <property type="match status" value="1"/>
</dbReference>
<dbReference type="InterPro" id="IPR011764">
    <property type="entry name" value="Biotin_carboxylation_dom"/>
</dbReference>
<name>A0A1I3N7D6_9BACL</name>
<dbReference type="RefSeq" id="WP_341849623.1">
    <property type="nucleotide sequence ID" value="NZ_FORR01000004.1"/>
</dbReference>
<evidence type="ECO:0000256" key="3">
    <source>
        <dbReference type="ARBA" id="ARBA00022741"/>
    </source>
</evidence>
<dbReference type="GO" id="GO:0004075">
    <property type="term" value="F:biotin carboxylase activity"/>
    <property type="evidence" value="ECO:0007669"/>
    <property type="project" value="UniProtKB-EC"/>
</dbReference>
<dbReference type="EMBL" id="FORR01000004">
    <property type="protein sequence ID" value="SFJ05168.1"/>
    <property type="molecule type" value="Genomic_DNA"/>
</dbReference>
<dbReference type="FunFam" id="3.30.1490.20:FF:000003">
    <property type="entry name" value="acetyl-CoA carboxylase isoform X1"/>
    <property type="match status" value="1"/>
</dbReference>
<dbReference type="GO" id="GO:0005524">
    <property type="term" value="F:ATP binding"/>
    <property type="evidence" value="ECO:0007669"/>
    <property type="project" value="UniProtKB-UniRule"/>
</dbReference>
<dbReference type="InterPro" id="IPR011054">
    <property type="entry name" value="Rudment_hybrid_motif"/>
</dbReference>
<dbReference type="Pfam" id="PF02786">
    <property type="entry name" value="CPSase_L_D2"/>
    <property type="match status" value="1"/>
</dbReference>
<keyword evidence="2" id="KW-0436">Ligase</keyword>
<keyword evidence="10" id="KW-1185">Reference proteome</keyword>
<keyword evidence="3 6" id="KW-0547">Nucleotide-binding</keyword>
<dbReference type="STRING" id="46223.SAMN05421852_10425"/>
<evidence type="ECO:0000256" key="1">
    <source>
        <dbReference type="ARBA" id="ARBA00013263"/>
    </source>
</evidence>
<dbReference type="InterPro" id="IPR005481">
    <property type="entry name" value="BC-like_N"/>
</dbReference>
<dbReference type="PROSITE" id="PS00866">
    <property type="entry name" value="CPSASE_1"/>
    <property type="match status" value="1"/>
</dbReference>
<dbReference type="InterPro" id="IPR016185">
    <property type="entry name" value="PreATP-grasp_dom_sf"/>
</dbReference>
<gene>
    <name evidence="9" type="ORF">SAMN05421852_10425</name>
</gene>
<dbReference type="SUPFAM" id="SSF52440">
    <property type="entry name" value="PreATP-grasp domain"/>
    <property type="match status" value="1"/>
</dbReference>
<evidence type="ECO:0000313" key="10">
    <source>
        <dbReference type="Proteomes" id="UP000199545"/>
    </source>
</evidence>
<dbReference type="Gene3D" id="3.30.470.20">
    <property type="entry name" value="ATP-grasp fold, B domain"/>
    <property type="match status" value="1"/>
</dbReference>
<dbReference type="EC" id="6.3.4.14" evidence="1"/>
<dbReference type="PANTHER" id="PTHR18866:SF33">
    <property type="entry name" value="METHYLCROTONOYL-COA CARBOXYLASE SUBUNIT ALPHA, MITOCHONDRIAL-RELATED"/>
    <property type="match status" value="1"/>
</dbReference>
<evidence type="ECO:0000256" key="6">
    <source>
        <dbReference type="PROSITE-ProRule" id="PRU00409"/>
    </source>
</evidence>
<sequence length="446" mass="49131">MAIQKVLVANRGEIASRIIRTCQARGIKTVSVYSEADQELPFVEQADESVCIGPPPVAKSYLQMDAIIGAAQETGADAIHPGYGLLSENAEFAQKVIDAGLTWIGPAPAVIALMGDKVMARKTMQKAGVPTVPGTDQIQNVEEAIHAAEQIGFPVMIKASAGGGGIGMHVCHTAEELNKIFSSVQTRARSYFGDDTLFMEKWIGKSRHVEVQIIADSQGHVLHLFERECSVQRRNQKVIEESLSPSIRPETRKRLHDAAMRAAQAVQYTGAGTVEFLVGPDDVFYFLEMNTRLQVEHPVTECITGLDLVSLQLDIACGQPLPFKQEEIQSKGHAIEFRIYAEDPIRFMPAPGKITRFRFPDGKGIRVDAGVKEGNTVSPFYDPLIAKCIVSGCNRQEVIEKSKDALQAFEVEGIQTNIPALLRVLEEPQFVKGHYHTQLLDEMRQR</sequence>
<feature type="domain" description="Biotin carboxylation" evidence="8">
    <location>
        <begin position="2"/>
        <end position="445"/>
    </location>
</feature>
<proteinExistence type="predicted"/>
<dbReference type="Pfam" id="PF00289">
    <property type="entry name" value="Biotin_carb_N"/>
    <property type="match status" value="1"/>
</dbReference>
<dbReference type="PROSITE" id="PS50979">
    <property type="entry name" value="BC"/>
    <property type="match status" value="1"/>
</dbReference>
<dbReference type="PANTHER" id="PTHR18866">
    <property type="entry name" value="CARBOXYLASE:PYRUVATE/ACETYL-COA/PROPIONYL-COA CARBOXYLASE"/>
    <property type="match status" value="1"/>
</dbReference>
<evidence type="ECO:0000256" key="5">
    <source>
        <dbReference type="ARBA" id="ARBA00023267"/>
    </source>
</evidence>
<evidence type="ECO:0000259" key="8">
    <source>
        <dbReference type="PROSITE" id="PS50979"/>
    </source>
</evidence>
<dbReference type="Proteomes" id="UP000199545">
    <property type="component" value="Unassembled WGS sequence"/>
</dbReference>
<protein>
    <recommendedName>
        <fullName evidence="1">biotin carboxylase</fullName>
        <ecNumber evidence="1">6.3.4.14</ecNumber>
    </recommendedName>
</protein>
<evidence type="ECO:0000256" key="2">
    <source>
        <dbReference type="ARBA" id="ARBA00022598"/>
    </source>
</evidence>
<feature type="domain" description="ATP-grasp" evidence="7">
    <location>
        <begin position="121"/>
        <end position="317"/>
    </location>
</feature>
<evidence type="ECO:0000259" key="7">
    <source>
        <dbReference type="PROSITE" id="PS50975"/>
    </source>
</evidence>
<accession>A0A1I3N7D6</accession>
<evidence type="ECO:0000256" key="4">
    <source>
        <dbReference type="ARBA" id="ARBA00022840"/>
    </source>
</evidence>
<dbReference type="InterPro" id="IPR050856">
    <property type="entry name" value="Biotin_carboxylase_complex"/>
</dbReference>
<dbReference type="NCBIfam" id="NF006367">
    <property type="entry name" value="PRK08591.1"/>
    <property type="match status" value="1"/>
</dbReference>
<dbReference type="PROSITE" id="PS00867">
    <property type="entry name" value="CPSASE_2"/>
    <property type="match status" value="1"/>
</dbReference>
<dbReference type="GO" id="GO:0046872">
    <property type="term" value="F:metal ion binding"/>
    <property type="evidence" value="ECO:0007669"/>
    <property type="project" value="InterPro"/>
</dbReference>
<keyword evidence="5" id="KW-0092">Biotin</keyword>